<dbReference type="Proteomes" id="UP000663722">
    <property type="component" value="Chromosome"/>
</dbReference>
<dbReference type="KEGG" id="dmm:dnm_023820"/>
<proteinExistence type="predicted"/>
<protein>
    <submittedName>
        <fullName evidence="1">Uncharacterized protein</fullName>
    </submittedName>
</protein>
<evidence type="ECO:0000313" key="1">
    <source>
        <dbReference type="EMBL" id="QTA86359.1"/>
    </source>
</evidence>
<gene>
    <name evidence="1" type="ORF">dnm_023820</name>
</gene>
<accession>A0A975BIL0</accession>
<dbReference type="EMBL" id="CP061800">
    <property type="protein sequence ID" value="QTA86359.1"/>
    <property type="molecule type" value="Genomic_DNA"/>
</dbReference>
<name>A0A975BIL0_9BACT</name>
<dbReference type="AlphaFoldDB" id="A0A975BIL0"/>
<reference evidence="1" key="1">
    <citation type="journal article" date="2021" name="Microb. Physiol.">
        <title>Proteogenomic Insights into the Physiology of Marine, Sulfate-Reducing, Filamentous Desulfonema limicola and Desulfonema magnum.</title>
        <authorList>
            <person name="Schnaars V."/>
            <person name="Wohlbrand L."/>
            <person name="Scheve S."/>
            <person name="Hinrichs C."/>
            <person name="Reinhardt R."/>
            <person name="Rabus R."/>
        </authorList>
    </citation>
    <scope>NUCLEOTIDE SEQUENCE</scope>
    <source>
        <strain evidence="1">4be13</strain>
    </source>
</reference>
<organism evidence="1 2">
    <name type="scientific">Desulfonema magnum</name>
    <dbReference type="NCBI Taxonomy" id="45655"/>
    <lineage>
        <taxon>Bacteria</taxon>
        <taxon>Pseudomonadati</taxon>
        <taxon>Thermodesulfobacteriota</taxon>
        <taxon>Desulfobacteria</taxon>
        <taxon>Desulfobacterales</taxon>
        <taxon>Desulfococcaceae</taxon>
        <taxon>Desulfonema</taxon>
    </lineage>
</organism>
<evidence type="ECO:0000313" key="2">
    <source>
        <dbReference type="Proteomes" id="UP000663722"/>
    </source>
</evidence>
<sequence length="114" mass="12565">MRQAEACGQQKLCAGRGRACPVFGGVKPPSPRNRMREIFTSGSVGGASGNRHIYPEPDSPFLTGKLTEFANKTGQVNMIMMRTAIFLRPCLKRSGRGCSPVMQRFRLQTRSCKT</sequence>
<keyword evidence="2" id="KW-1185">Reference proteome</keyword>